<dbReference type="Pfam" id="PF25853">
    <property type="entry name" value="DUF6311_C"/>
    <property type="match status" value="1"/>
</dbReference>
<dbReference type="AlphaFoldDB" id="A0A7X0S9K5"/>
<dbReference type="RefSeq" id="WP_185163316.1">
    <property type="nucleotide sequence ID" value="NZ_JACKWY010000001.1"/>
</dbReference>
<feature type="transmembrane region" description="Helical" evidence="1">
    <location>
        <begin position="117"/>
        <end position="136"/>
    </location>
</feature>
<keyword evidence="1" id="KW-0472">Membrane</keyword>
<comment type="caution">
    <text evidence="4">The sequence shown here is derived from an EMBL/GenBank/DDBJ whole genome shotgun (WGS) entry which is preliminary data.</text>
</comment>
<reference evidence="4 5" key="1">
    <citation type="submission" date="2020-08" db="EMBL/GenBank/DDBJ databases">
        <title>Clostridia isolated from Swiss meat.</title>
        <authorList>
            <person name="Wambui J."/>
            <person name="Stevens M.J.A."/>
            <person name="Stephan R."/>
        </authorList>
    </citation>
    <scope>NUCLEOTIDE SEQUENCE [LARGE SCALE GENOMIC DNA]</scope>
    <source>
        <strain evidence="4 5">CM001</strain>
    </source>
</reference>
<gene>
    <name evidence="4" type="ORF">H7E68_02020</name>
</gene>
<evidence type="ECO:0008006" key="6">
    <source>
        <dbReference type="Google" id="ProtNLM"/>
    </source>
</evidence>
<evidence type="ECO:0000313" key="4">
    <source>
        <dbReference type="EMBL" id="MBB6713510.1"/>
    </source>
</evidence>
<evidence type="ECO:0000256" key="1">
    <source>
        <dbReference type="SAM" id="Phobius"/>
    </source>
</evidence>
<feature type="transmembrane region" description="Helical" evidence="1">
    <location>
        <begin position="82"/>
        <end position="105"/>
    </location>
</feature>
<feature type="domain" description="DUF6311" evidence="2">
    <location>
        <begin position="27"/>
        <end position="435"/>
    </location>
</feature>
<dbReference type="Proteomes" id="UP000585258">
    <property type="component" value="Unassembled WGS sequence"/>
</dbReference>
<feature type="transmembrane region" description="Helical" evidence="1">
    <location>
        <begin position="392"/>
        <end position="411"/>
    </location>
</feature>
<feature type="transmembrane region" description="Helical" evidence="1">
    <location>
        <begin position="167"/>
        <end position="184"/>
    </location>
</feature>
<keyword evidence="1" id="KW-0812">Transmembrane</keyword>
<accession>A0A7X0S9K5</accession>
<feature type="transmembrane region" description="Helical" evidence="1">
    <location>
        <begin position="348"/>
        <end position="372"/>
    </location>
</feature>
<organism evidence="4 5">
    <name type="scientific">Clostridium gasigenes</name>
    <dbReference type="NCBI Taxonomy" id="94869"/>
    <lineage>
        <taxon>Bacteria</taxon>
        <taxon>Bacillati</taxon>
        <taxon>Bacillota</taxon>
        <taxon>Clostridia</taxon>
        <taxon>Eubacteriales</taxon>
        <taxon>Clostridiaceae</taxon>
        <taxon>Clostridium</taxon>
    </lineage>
</organism>
<dbReference type="EMBL" id="JACKWY010000001">
    <property type="protein sequence ID" value="MBB6713510.1"/>
    <property type="molecule type" value="Genomic_DNA"/>
</dbReference>
<proteinExistence type="predicted"/>
<dbReference type="InterPro" id="IPR058671">
    <property type="entry name" value="DUF6311_C"/>
</dbReference>
<feature type="transmembrane region" description="Helical" evidence="1">
    <location>
        <begin position="196"/>
        <end position="225"/>
    </location>
</feature>
<feature type="transmembrane region" description="Helical" evidence="1">
    <location>
        <begin position="302"/>
        <end position="323"/>
    </location>
</feature>
<evidence type="ECO:0000259" key="3">
    <source>
        <dbReference type="Pfam" id="PF25853"/>
    </source>
</evidence>
<dbReference type="Pfam" id="PF19830">
    <property type="entry name" value="DUF6311"/>
    <property type="match status" value="1"/>
</dbReference>
<feature type="transmembrane region" description="Helical" evidence="1">
    <location>
        <begin position="142"/>
        <end position="160"/>
    </location>
</feature>
<sequence length="746" mass="85093">MQKIKYKINNTYNKLNNSIIAYFIMGAVLGIIAFCGIYGVKVLNFTNVDWLMSAGDLTQHYIGWEFFRDSPWSFPIGMSNNYAYPIGVAIPYTDSIPLFALLFKLIEGILPQRFQYFGLWGIMCFALQGGIAAIIFKKYINNIMLVLVSTSFIIINPIMLRRMFNHTALASHFIILIALAIWVYKEKFTTAKSKVLVWTSVNIVAILIHPYFVPMTMTIMLGFIIDDFINFKKVKDGIMAIVTSIASIAVVFWIIGGFTGESAEAIGLGDFSMNINALFNPIGWSKFLTKDLPLAKFEQYEGFQYLGLGIIILIPICLILFIIRNRSNIKSIFTANSIKRFIEKYTPFFVVFIILFFMAVSNIITINSHVIFEYKFPKYVEIIFNIFRSTGRLFWPVTYIIIFALIIYTITRFKSKKSILAIMILLLVIQTADLSHKLIERRNYYNSDVKFDYILKSEFWDGVGENFEHIMLIPTYTNTYSHMSRLATDYNMTLNIGSFARGPDKQIGKIAAVTVGELKSGKSSDDTAYIIQSYNILEDIMRNSPKDMYTAVNIIGNVDNFFVLYSNKDFSIDKYKDDIEAYSSKDFVNINFENYIDELSELDDNIAIMISKKGGSLEAITKKELEQLKELGVKSDLSKISGKNYSSVILPRNSNNTVEKVESNNVEINMKPGKDLGGNILQRTIVLRSGEIKSEAYSNLLFNNVQYSMNREGLNIVVYDIKNDKVKNIASFKLKDNNEGNLMRCK</sequence>
<evidence type="ECO:0000313" key="5">
    <source>
        <dbReference type="Proteomes" id="UP000585258"/>
    </source>
</evidence>
<keyword evidence="1" id="KW-1133">Transmembrane helix</keyword>
<feature type="domain" description="DUF6311" evidence="3">
    <location>
        <begin position="459"/>
        <end position="548"/>
    </location>
</feature>
<protein>
    <recommendedName>
        <fullName evidence="6">Membrane protein YfhO</fullName>
    </recommendedName>
</protein>
<dbReference type="InterPro" id="IPR046278">
    <property type="entry name" value="DUF6311"/>
</dbReference>
<feature type="transmembrane region" description="Helical" evidence="1">
    <location>
        <begin position="20"/>
        <end position="40"/>
    </location>
</feature>
<name>A0A7X0S9K5_9CLOT</name>
<feature type="transmembrane region" description="Helical" evidence="1">
    <location>
        <begin position="237"/>
        <end position="255"/>
    </location>
</feature>
<evidence type="ECO:0000259" key="2">
    <source>
        <dbReference type="Pfam" id="PF19830"/>
    </source>
</evidence>
<feature type="transmembrane region" description="Helical" evidence="1">
    <location>
        <begin position="418"/>
        <end position="439"/>
    </location>
</feature>